<dbReference type="EMBL" id="LR797195">
    <property type="protein sequence ID" value="CAB4193890.1"/>
    <property type="molecule type" value="Genomic_DNA"/>
</dbReference>
<accession>A0A6J5R8I5</accession>
<evidence type="ECO:0000313" key="1">
    <source>
        <dbReference type="EMBL" id="CAB4175648.1"/>
    </source>
</evidence>
<evidence type="ECO:0000313" key="2">
    <source>
        <dbReference type="EMBL" id="CAB4193890.1"/>
    </source>
</evidence>
<name>A0A6J5R8I5_9CAUD</name>
<gene>
    <name evidence="2" type="ORF">UFOVP1247_261</name>
    <name evidence="1" type="ORF">UFOVP970_301</name>
</gene>
<protein>
    <submittedName>
        <fullName evidence="2">Uncharacterized protein</fullName>
    </submittedName>
</protein>
<proteinExistence type="predicted"/>
<organism evidence="2">
    <name type="scientific">uncultured Caudovirales phage</name>
    <dbReference type="NCBI Taxonomy" id="2100421"/>
    <lineage>
        <taxon>Viruses</taxon>
        <taxon>Duplodnaviria</taxon>
        <taxon>Heunggongvirae</taxon>
        <taxon>Uroviricota</taxon>
        <taxon>Caudoviricetes</taxon>
        <taxon>Peduoviridae</taxon>
        <taxon>Maltschvirus</taxon>
        <taxon>Maltschvirus maltsch</taxon>
    </lineage>
</organism>
<sequence length="249" mass="29161">MLKSFNQFINENMNHSADFIKKLAQSLVEKLRTSSFTESMEYSIFSGMEFTEPFTFDLILNARRDSNPILNDDSHFDNLAWERVNFDRLGYCIDANTRMSKSKTKIPSITLHIILDPKSEPILYSKLYHRLIDILTHETNHLDQLGINRDPFNSHVSDNQERAQAKHTYKYFLLGDEIESMIEGMYARAQSQNIPLDQAFDEYLKPFIETGYITQKEYMKVLDSWVTRSLELYPEASFSHKVDYIINSI</sequence>
<dbReference type="EMBL" id="LR796916">
    <property type="protein sequence ID" value="CAB4175648.1"/>
    <property type="molecule type" value="Genomic_DNA"/>
</dbReference>
<reference evidence="2" key="1">
    <citation type="submission" date="2020-05" db="EMBL/GenBank/DDBJ databases">
        <authorList>
            <person name="Chiriac C."/>
            <person name="Salcher M."/>
            <person name="Ghai R."/>
            <person name="Kavagutti S V."/>
        </authorList>
    </citation>
    <scope>NUCLEOTIDE SEQUENCE</scope>
</reference>